<feature type="transmembrane region" description="Helical" evidence="7">
    <location>
        <begin position="429"/>
        <end position="449"/>
    </location>
</feature>
<dbReference type="Proteomes" id="UP000238356">
    <property type="component" value="Unassembled WGS sequence"/>
</dbReference>
<name>A0A2S6A7Y2_9NOCA</name>
<gene>
    <name evidence="10" type="ORF">C5F51_11505</name>
</gene>
<evidence type="ECO:0000256" key="5">
    <source>
        <dbReference type="ARBA" id="ARBA00022989"/>
    </source>
</evidence>
<dbReference type="Pfam" id="PF02687">
    <property type="entry name" value="FtsX"/>
    <property type="match status" value="2"/>
</dbReference>
<comment type="subcellular location">
    <subcellularLocation>
        <location evidence="1">Cell membrane</location>
        <topology evidence="1">Multi-pass membrane protein</topology>
    </subcellularLocation>
</comment>
<feature type="transmembrane region" description="Helical" evidence="7">
    <location>
        <begin position="705"/>
        <end position="727"/>
    </location>
</feature>
<evidence type="ECO:0000313" key="11">
    <source>
        <dbReference type="Proteomes" id="UP000238356"/>
    </source>
</evidence>
<keyword evidence="6 7" id="KW-0472">Membrane</keyword>
<comment type="caution">
    <text evidence="10">The sequence shown here is derived from an EMBL/GenBank/DDBJ whole genome shotgun (WGS) entry which is preliminary data.</text>
</comment>
<evidence type="ECO:0000256" key="6">
    <source>
        <dbReference type="ARBA" id="ARBA00023136"/>
    </source>
</evidence>
<proteinExistence type="inferred from homology"/>
<evidence type="ECO:0000259" key="9">
    <source>
        <dbReference type="Pfam" id="PF12704"/>
    </source>
</evidence>
<feature type="transmembrane region" description="Helical" evidence="7">
    <location>
        <begin position="21"/>
        <end position="42"/>
    </location>
</feature>
<protein>
    <recommendedName>
        <fullName evidence="12">ABC transporter permease</fullName>
    </recommendedName>
</protein>
<dbReference type="AlphaFoldDB" id="A0A2S6A7Y2"/>
<dbReference type="GO" id="GO:0098797">
    <property type="term" value="C:plasma membrane protein complex"/>
    <property type="evidence" value="ECO:0007669"/>
    <property type="project" value="TreeGrafter"/>
</dbReference>
<evidence type="ECO:0000256" key="1">
    <source>
        <dbReference type="ARBA" id="ARBA00004651"/>
    </source>
</evidence>
<accession>A0A2S6A7Y2</accession>
<feature type="transmembrane region" description="Helical" evidence="7">
    <location>
        <begin position="747"/>
        <end position="765"/>
    </location>
</feature>
<evidence type="ECO:0000256" key="4">
    <source>
        <dbReference type="ARBA" id="ARBA00022692"/>
    </source>
</evidence>
<feature type="transmembrane region" description="Helical" evidence="7">
    <location>
        <begin position="350"/>
        <end position="373"/>
    </location>
</feature>
<evidence type="ECO:0000256" key="7">
    <source>
        <dbReference type="SAM" id="Phobius"/>
    </source>
</evidence>
<feature type="transmembrane region" description="Helical" evidence="7">
    <location>
        <begin position="263"/>
        <end position="280"/>
    </location>
</feature>
<dbReference type="RefSeq" id="WP_104363094.1">
    <property type="nucleotide sequence ID" value="NZ_PSZD01000006.1"/>
</dbReference>
<evidence type="ECO:0008006" key="12">
    <source>
        <dbReference type="Google" id="ProtNLM"/>
    </source>
</evidence>
<feature type="transmembrane region" description="Helical" evidence="7">
    <location>
        <begin position="308"/>
        <end position="330"/>
    </location>
</feature>
<dbReference type="PANTHER" id="PTHR30489">
    <property type="entry name" value="LIPOPROTEIN-RELEASING SYSTEM TRANSMEMBRANE PROTEIN LOLE"/>
    <property type="match status" value="1"/>
</dbReference>
<evidence type="ECO:0000256" key="3">
    <source>
        <dbReference type="ARBA" id="ARBA00022475"/>
    </source>
</evidence>
<feature type="domain" description="ABC3 transporter permease C-terminal" evidence="8">
    <location>
        <begin position="263"/>
        <end position="383"/>
    </location>
</feature>
<dbReference type="InterPro" id="IPR025857">
    <property type="entry name" value="MacB_PCD"/>
</dbReference>
<sequence>MVGRTLLRKLRRDLWRQRWQFLAVATVLAIGVAAFVAAASAYRNLDQSFSRAYSAQRLPDAVVSGPGAGQSVAALEALPGAPVAEVRHQSEVGIRIGGRTFLGRAIGIPDGAQPAVSRLSIRSGTLPSAGRLVVEQHLADHYDLHPGDSVELLNPGGWQAIPVAGSALSTEYFWPARSTQEIMTTPEHFGVVFLPDRDLARNLPDPVEQVALYATDRAAAGDLVNAAERYTRAHGLQLVPRDQQPSYRALQDDVEAFGTFANLLPWLFLAAAVLGTYVLLSRVVAAQRAVIGTLAANGFSPGLLRRHYLGYGVACAVLGIVPGLAGGYVLGGWITTRYTQALGLPLHVTAWHPGILFVASAATLAAATVAAWAPARAAARMSPAEAMRVAPPSRRGGRSVLERLVPPLERAPARWRMMLRAVLRNRRRAVLTIVGVAVSVSLVMVFAGLRDTVATLIDRQYGRIMLQDGEIATAPGATDSVLTRVRQDPDVAAAEPMGRYDVALSAGDRHYDTLVISLPPATQMHRFIAESGSNQLSSKGLLLGSGLHDTLGVSVGDTVDVADTATGQHLSAPIAGFVDEPLSPVVYVSADYLRQAIGPVPDTGVLVKLRPGVTDERAVSDRLTAIPGAVAYLSTATVASAMRQAFAMYNTLVGIMLIFAAAMAAALLFNAMSANIGERLGELGALRAAGMGTGMLSRLIAAENLVLVVVGIPLGIGCGILLARRLLATYENQGARLELAMSSPTPALVASAVLAAAITVQLPALRRVRNLDIARIVRERSL</sequence>
<evidence type="ECO:0000256" key="2">
    <source>
        <dbReference type="ARBA" id="ARBA00005236"/>
    </source>
</evidence>
<evidence type="ECO:0000313" key="10">
    <source>
        <dbReference type="EMBL" id="PPJ29102.1"/>
    </source>
</evidence>
<dbReference type="EMBL" id="PSZD01000006">
    <property type="protein sequence ID" value="PPJ29102.1"/>
    <property type="molecule type" value="Genomic_DNA"/>
</dbReference>
<organism evidence="10 11">
    <name type="scientific">Nocardia nova</name>
    <dbReference type="NCBI Taxonomy" id="37330"/>
    <lineage>
        <taxon>Bacteria</taxon>
        <taxon>Bacillati</taxon>
        <taxon>Actinomycetota</taxon>
        <taxon>Actinomycetes</taxon>
        <taxon>Mycobacteriales</taxon>
        <taxon>Nocardiaceae</taxon>
        <taxon>Nocardia</taxon>
    </lineage>
</organism>
<reference evidence="10 11" key="1">
    <citation type="submission" date="2018-02" db="EMBL/GenBank/DDBJ databases">
        <title>8 Nocardia nova and 1 Nocardia cyriacigeorgica strain used for evolution to TMP-SMX.</title>
        <authorList>
            <person name="Mehta H."/>
            <person name="Weng J."/>
            <person name="Shamoo Y."/>
        </authorList>
    </citation>
    <scope>NUCLEOTIDE SEQUENCE [LARGE SCALE GENOMIC DNA]</scope>
    <source>
        <strain evidence="10 11">BAA2227</strain>
    </source>
</reference>
<keyword evidence="5 7" id="KW-1133">Transmembrane helix</keyword>
<feature type="domain" description="ABC3 transporter permease C-terminal" evidence="8">
    <location>
        <begin position="655"/>
        <end position="760"/>
    </location>
</feature>
<dbReference type="InterPro" id="IPR003838">
    <property type="entry name" value="ABC3_permease_C"/>
</dbReference>
<keyword evidence="3" id="KW-1003">Cell membrane</keyword>
<dbReference type="PANTHER" id="PTHR30489:SF0">
    <property type="entry name" value="LIPOPROTEIN-RELEASING SYSTEM TRANSMEMBRANE PROTEIN LOLE"/>
    <property type="match status" value="1"/>
</dbReference>
<dbReference type="GO" id="GO:0044874">
    <property type="term" value="P:lipoprotein localization to outer membrane"/>
    <property type="evidence" value="ECO:0007669"/>
    <property type="project" value="TreeGrafter"/>
</dbReference>
<evidence type="ECO:0000259" key="8">
    <source>
        <dbReference type="Pfam" id="PF02687"/>
    </source>
</evidence>
<dbReference type="InterPro" id="IPR051447">
    <property type="entry name" value="Lipoprotein-release_system"/>
</dbReference>
<feature type="domain" description="MacB-like periplasmic core" evidence="9">
    <location>
        <begin position="430"/>
        <end position="619"/>
    </location>
</feature>
<dbReference type="Pfam" id="PF12704">
    <property type="entry name" value="MacB_PCD"/>
    <property type="match status" value="1"/>
</dbReference>
<comment type="similarity">
    <text evidence="2">Belongs to the ABC-4 integral membrane protein family. LolC/E subfamily.</text>
</comment>
<keyword evidence="4 7" id="KW-0812">Transmembrane</keyword>
<keyword evidence="11" id="KW-1185">Reference proteome</keyword>
<feature type="transmembrane region" description="Helical" evidence="7">
    <location>
        <begin position="646"/>
        <end position="669"/>
    </location>
</feature>